<gene>
    <name evidence="1" type="ORF">DDZ15_09710</name>
</gene>
<organism evidence="1 2">
    <name type="scientific">Rhodohalobacter mucosus</name>
    <dbReference type="NCBI Taxonomy" id="2079485"/>
    <lineage>
        <taxon>Bacteria</taxon>
        <taxon>Pseudomonadati</taxon>
        <taxon>Balneolota</taxon>
        <taxon>Balneolia</taxon>
        <taxon>Balneolales</taxon>
        <taxon>Balneolaceae</taxon>
        <taxon>Rhodohalobacter</taxon>
    </lineage>
</organism>
<evidence type="ECO:0000313" key="2">
    <source>
        <dbReference type="Proteomes" id="UP000245533"/>
    </source>
</evidence>
<dbReference type="OrthoDB" id="1525043at2"/>
<comment type="caution">
    <text evidence="1">The sequence shown here is derived from an EMBL/GenBank/DDBJ whole genome shotgun (WGS) entry which is preliminary data.</text>
</comment>
<evidence type="ECO:0000313" key="1">
    <source>
        <dbReference type="EMBL" id="PWN06117.1"/>
    </source>
</evidence>
<dbReference type="EMBL" id="QGGB01000007">
    <property type="protein sequence ID" value="PWN06117.1"/>
    <property type="molecule type" value="Genomic_DNA"/>
</dbReference>
<dbReference type="RefSeq" id="WP_109646910.1">
    <property type="nucleotide sequence ID" value="NZ_QGGB01000007.1"/>
</dbReference>
<dbReference type="AlphaFoldDB" id="A0A316TNE3"/>
<name>A0A316TNE3_9BACT</name>
<keyword evidence="2" id="KW-1185">Reference proteome</keyword>
<reference evidence="1 2" key="1">
    <citation type="submission" date="2018-05" db="EMBL/GenBank/DDBJ databases">
        <title>Rhodohalobacter halophilus gen. nov., sp. nov., a moderately halophilic member of the family Balneolaceae.</title>
        <authorList>
            <person name="Liu Z.-W."/>
        </authorList>
    </citation>
    <scope>NUCLEOTIDE SEQUENCE [LARGE SCALE GENOMIC DNA]</scope>
    <source>
        <strain evidence="1 2">8A47</strain>
    </source>
</reference>
<sequence>MSNVAIKTITRFRDGIYSETDSLGMTAITRGGRFVGVFISTGELSKTVADRLQHSLQHNPHHTVSVLTRKAIG</sequence>
<accession>A0A316TNE3</accession>
<dbReference type="Proteomes" id="UP000245533">
    <property type="component" value="Unassembled WGS sequence"/>
</dbReference>
<protein>
    <submittedName>
        <fullName evidence="1">Uncharacterized protein</fullName>
    </submittedName>
</protein>
<proteinExistence type="predicted"/>